<dbReference type="PROSITE" id="PS00211">
    <property type="entry name" value="ABC_TRANSPORTER_1"/>
    <property type="match status" value="1"/>
</dbReference>
<evidence type="ECO:0000256" key="1">
    <source>
        <dbReference type="ARBA" id="ARBA00005417"/>
    </source>
</evidence>
<dbReference type="GO" id="GO:0005524">
    <property type="term" value="F:ATP binding"/>
    <property type="evidence" value="ECO:0007669"/>
    <property type="project" value="UniProtKB-KW"/>
</dbReference>
<keyword evidence="2" id="KW-0813">Transport</keyword>
<dbReference type="InterPro" id="IPR003439">
    <property type="entry name" value="ABC_transporter-like_ATP-bd"/>
</dbReference>
<organism evidence="6 7">
    <name type="scientific">Desulfosarcina ovata subsp. ovata</name>
    <dbReference type="NCBI Taxonomy" id="2752305"/>
    <lineage>
        <taxon>Bacteria</taxon>
        <taxon>Pseudomonadati</taxon>
        <taxon>Thermodesulfobacteriota</taxon>
        <taxon>Desulfobacteria</taxon>
        <taxon>Desulfobacterales</taxon>
        <taxon>Desulfosarcinaceae</taxon>
        <taxon>Desulfosarcina</taxon>
    </lineage>
</organism>
<dbReference type="PANTHER" id="PTHR43553">
    <property type="entry name" value="HEAVY METAL TRANSPORTER"/>
    <property type="match status" value="1"/>
</dbReference>
<keyword evidence="3" id="KW-0547">Nucleotide-binding</keyword>
<reference evidence="6 7" key="1">
    <citation type="submission" date="2019-11" db="EMBL/GenBank/DDBJ databases">
        <title>Comparative genomics of hydrocarbon-degrading Desulfosarcina strains.</title>
        <authorList>
            <person name="Watanabe M."/>
            <person name="Kojima H."/>
            <person name="Fukui M."/>
        </authorList>
    </citation>
    <scope>NUCLEOTIDE SEQUENCE [LARGE SCALE GENOMIC DNA]</scope>
    <source>
        <strain evidence="7">oXyS1</strain>
    </source>
</reference>
<dbReference type="Gene3D" id="3.40.50.300">
    <property type="entry name" value="P-loop containing nucleotide triphosphate hydrolases"/>
    <property type="match status" value="2"/>
</dbReference>
<gene>
    <name evidence="6" type="ORF">DSCOOX_34800</name>
</gene>
<dbReference type="PROSITE" id="PS50893">
    <property type="entry name" value="ABC_TRANSPORTER_2"/>
    <property type="match status" value="2"/>
</dbReference>
<evidence type="ECO:0000256" key="2">
    <source>
        <dbReference type="ARBA" id="ARBA00022448"/>
    </source>
</evidence>
<evidence type="ECO:0000313" key="6">
    <source>
        <dbReference type="EMBL" id="BBO90300.1"/>
    </source>
</evidence>
<dbReference type="CDD" id="cd03225">
    <property type="entry name" value="ABC_cobalt_CbiO_domain1"/>
    <property type="match status" value="2"/>
</dbReference>
<keyword evidence="4" id="KW-0067">ATP-binding</keyword>
<evidence type="ECO:0000256" key="4">
    <source>
        <dbReference type="ARBA" id="ARBA00022840"/>
    </source>
</evidence>
<dbReference type="InterPro" id="IPR027417">
    <property type="entry name" value="P-loop_NTPase"/>
</dbReference>
<dbReference type="GO" id="GO:0043190">
    <property type="term" value="C:ATP-binding cassette (ABC) transporter complex"/>
    <property type="evidence" value="ECO:0007669"/>
    <property type="project" value="TreeGrafter"/>
</dbReference>
<sequence length="543" mass="58555">MSSASEAPVIAIRNLVYRYRREDSQPVLNGVNLDIFRNDYLLITGRSGSGKSTLCRTFNGLIPHFHGGVLDGDVRVTGKPVGQTAIADLFDQVAMAFQNPDGQLFCRSVEQEIAFGLESLGLPRETIAARIDTVLGQTGIGKLRHCDPQKLSGGEKALVLITALVALRPKVLVLDEPFANLDPANVGRVRNVLKGLHAGGVGIVLCEHRLSRTVPDATRVVVLHRGRLVADGIPSAVLSNPPEAWGLEPPLAMRVAAMNGSPARRTIAAPGGLPSDSQRIGRLEPRPPRVAIDRDAPPVIEVDGLSHHSGGRTLLRDIAFALHPGECIAIVGANGAGKTTLLRHLLGLQRPTGGMVRIHGRDTRRTPVAELAREIGLAFQNPDNQFFKPTVAEEIRIGPQALGVLDNRWIEALAATFHLQPLQAQTPFRLSGGEKKRVAFAAALASKPAILALDEPTAGQDFIFRRDLRDLLARMETEGQAVIIVTHDLTFAERTAGRWLLMAGGCLLADDTPDRIMADADLMDRAGLVPSERFQLMRMGPDA</sequence>
<dbReference type="InterPro" id="IPR003593">
    <property type="entry name" value="AAA+_ATPase"/>
</dbReference>
<evidence type="ECO:0000256" key="3">
    <source>
        <dbReference type="ARBA" id="ARBA00022741"/>
    </source>
</evidence>
<dbReference type="AlphaFoldDB" id="A0A5K8AEB5"/>
<dbReference type="SUPFAM" id="SSF52540">
    <property type="entry name" value="P-loop containing nucleoside triphosphate hydrolases"/>
    <property type="match status" value="2"/>
</dbReference>
<comment type="similarity">
    <text evidence="1">Belongs to the ABC transporter superfamily.</text>
</comment>
<dbReference type="SMART" id="SM00382">
    <property type="entry name" value="AAA"/>
    <property type="match status" value="2"/>
</dbReference>
<dbReference type="RefSeq" id="WP_155311375.1">
    <property type="nucleotide sequence ID" value="NZ_AP021879.1"/>
</dbReference>
<keyword evidence="7" id="KW-1185">Reference proteome</keyword>
<dbReference type="GO" id="GO:0042626">
    <property type="term" value="F:ATPase-coupled transmembrane transporter activity"/>
    <property type="evidence" value="ECO:0007669"/>
    <property type="project" value="TreeGrafter"/>
</dbReference>
<dbReference type="GO" id="GO:0016887">
    <property type="term" value="F:ATP hydrolysis activity"/>
    <property type="evidence" value="ECO:0007669"/>
    <property type="project" value="InterPro"/>
</dbReference>
<dbReference type="EMBL" id="AP021879">
    <property type="protein sequence ID" value="BBO90300.1"/>
    <property type="molecule type" value="Genomic_DNA"/>
</dbReference>
<accession>A0A5K8AEB5</accession>
<dbReference type="InterPro" id="IPR015856">
    <property type="entry name" value="ABC_transpr_CbiO/EcfA_su"/>
</dbReference>
<dbReference type="Pfam" id="PF00005">
    <property type="entry name" value="ABC_tran"/>
    <property type="match status" value="2"/>
</dbReference>
<dbReference type="Proteomes" id="UP000422108">
    <property type="component" value="Chromosome"/>
</dbReference>
<evidence type="ECO:0000313" key="7">
    <source>
        <dbReference type="Proteomes" id="UP000422108"/>
    </source>
</evidence>
<dbReference type="PANTHER" id="PTHR43553:SF24">
    <property type="entry name" value="ENERGY-COUPLING FACTOR TRANSPORTER ATP-BINDING PROTEIN ECFA1"/>
    <property type="match status" value="1"/>
</dbReference>
<protein>
    <recommendedName>
        <fullName evidence="5">ABC transporter domain-containing protein</fullName>
    </recommendedName>
</protein>
<evidence type="ECO:0000259" key="5">
    <source>
        <dbReference type="PROSITE" id="PS50893"/>
    </source>
</evidence>
<name>A0A5K8AEB5_9BACT</name>
<feature type="domain" description="ABC transporter" evidence="5">
    <location>
        <begin position="10"/>
        <end position="250"/>
    </location>
</feature>
<dbReference type="InterPro" id="IPR050095">
    <property type="entry name" value="ECF_ABC_transporter_ATP-bd"/>
</dbReference>
<proteinExistence type="inferred from homology"/>
<feature type="domain" description="ABC transporter" evidence="5">
    <location>
        <begin position="300"/>
        <end position="529"/>
    </location>
</feature>
<dbReference type="InterPro" id="IPR017871">
    <property type="entry name" value="ABC_transporter-like_CS"/>
</dbReference>